<keyword evidence="2" id="KW-1185">Reference proteome</keyword>
<dbReference type="Pfam" id="PF19450">
    <property type="entry name" value="DUF5988"/>
    <property type="match status" value="1"/>
</dbReference>
<reference evidence="2" key="1">
    <citation type="submission" date="2016-10" db="EMBL/GenBank/DDBJ databases">
        <authorList>
            <person name="Varghese N."/>
            <person name="Submissions S."/>
        </authorList>
    </citation>
    <scope>NUCLEOTIDE SEQUENCE [LARGE SCALE GENOMIC DNA]</scope>
    <source>
        <strain evidence="2">CGMCC 4.6609</strain>
    </source>
</reference>
<evidence type="ECO:0000313" key="2">
    <source>
        <dbReference type="Proteomes" id="UP000199691"/>
    </source>
</evidence>
<dbReference type="RefSeq" id="WP_090105767.1">
    <property type="nucleotide sequence ID" value="NZ_FNIX01000048.1"/>
</dbReference>
<accession>A0A1H0X7W1</accession>
<organism evidence="1 2">
    <name type="scientific">Lentzea jiangxiensis</name>
    <dbReference type="NCBI Taxonomy" id="641025"/>
    <lineage>
        <taxon>Bacteria</taxon>
        <taxon>Bacillati</taxon>
        <taxon>Actinomycetota</taxon>
        <taxon>Actinomycetes</taxon>
        <taxon>Pseudonocardiales</taxon>
        <taxon>Pseudonocardiaceae</taxon>
        <taxon>Lentzea</taxon>
    </lineage>
</organism>
<gene>
    <name evidence="1" type="ORF">SAMN05421507_1483</name>
</gene>
<dbReference type="AlphaFoldDB" id="A0A1H0X7W1"/>
<dbReference type="EMBL" id="FNIX01000048">
    <property type="protein sequence ID" value="SDP99048.1"/>
    <property type="molecule type" value="Genomic_DNA"/>
</dbReference>
<name>A0A1H0X7W1_9PSEU</name>
<sequence length="90" mass="10634">MYRASTNEKSSNERPDLRPNAYLKITAEDLRLTRLPFTLRELYVENPDAPLGLQWKGGWERFEPTDEAHRSADGRTLRVMKFVRRKEIVE</sequence>
<proteinExistence type="predicted"/>
<evidence type="ECO:0000313" key="1">
    <source>
        <dbReference type="EMBL" id="SDP99048.1"/>
    </source>
</evidence>
<dbReference type="STRING" id="641025.SAMN05421507_1483"/>
<protein>
    <submittedName>
        <fullName evidence="1">Uncharacterized protein</fullName>
    </submittedName>
</protein>
<dbReference type="InterPro" id="IPR046030">
    <property type="entry name" value="DUF5988"/>
</dbReference>
<dbReference type="Proteomes" id="UP000199691">
    <property type="component" value="Unassembled WGS sequence"/>
</dbReference>